<dbReference type="RefSeq" id="XP_003685028.1">
    <property type="nucleotide sequence ID" value="XM_003684980.1"/>
</dbReference>
<dbReference type="InterPro" id="IPR027417">
    <property type="entry name" value="P-loop_NTPase"/>
</dbReference>
<evidence type="ECO:0000256" key="9">
    <source>
        <dbReference type="ARBA" id="ARBA00023242"/>
    </source>
</evidence>
<dbReference type="GO" id="GO:0034506">
    <property type="term" value="C:chromosome, centromeric core domain"/>
    <property type="evidence" value="ECO:0007669"/>
    <property type="project" value="EnsemblFungi"/>
</dbReference>
<dbReference type="HOGENOM" id="CLU_001042_9_0_1"/>
<name>G8BQT2_TETPH</name>
<dbReference type="OMA" id="THNKIAM"/>
<feature type="domain" description="SMC hinge" evidence="13">
    <location>
        <begin position="521"/>
        <end position="642"/>
    </location>
</feature>
<dbReference type="GeneID" id="11534097"/>
<evidence type="ECO:0000256" key="6">
    <source>
        <dbReference type="ARBA" id="ARBA00022840"/>
    </source>
</evidence>
<dbReference type="GO" id="GO:0005737">
    <property type="term" value="C:cytoplasm"/>
    <property type="evidence" value="ECO:0007669"/>
    <property type="project" value="EnsemblFungi"/>
</dbReference>
<dbReference type="GO" id="GO:0000791">
    <property type="term" value="C:euchromatin"/>
    <property type="evidence" value="ECO:0007669"/>
    <property type="project" value="EnsemblFungi"/>
</dbReference>
<dbReference type="AlphaFoldDB" id="G8BQT2"/>
<evidence type="ECO:0000256" key="12">
    <source>
        <dbReference type="SAM" id="Coils"/>
    </source>
</evidence>
<evidence type="ECO:0000259" key="13">
    <source>
        <dbReference type="SMART" id="SM00968"/>
    </source>
</evidence>
<evidence type="ECO:0000256" key="4">
    <source>
        <dbReference type="ARBA" id="ARBA00022741"/>
    </source>
</evidence>
<dbReference type="GO" id="GO:0003690">
    <property type="term" value="F:double-stranded DNA binding"/>
    <property type="evidence" value="ECO:0007669"/>
    <property type="project" value="EnsemblFungi"/>
</dbReference>
<keyword evidence="10" id="KW-0131">Cell cycle</keyword>
<dbReference type="Gene3D" id="3.30.70.1620">
    <property type="match status" value="1"/>
</dbReference>
<evidence type="ECO:0000313" key="15">
    <source>
        <dbReference type="Proteomes" id="UP000005666"/>
    </source>
</evidence>
<dbReference type="GO" id="GO:1990814">
    <property type="term" value="F:DNA/DNA annealing activity"/>
    <property type="evidence" value="ECO:0007669"/>
    <property type="project" value="EnsemblFungi"/>
</dbReference>
<dbReference type="GO" id="GO:0003680">
    <property type="term" value="F:minor groove of adenine-thymine-rich DNA binding"/>
    <property type="evidence" value="ECO:0007669"/>
    <property type="project" value="EnsemblFungi"/>
</dbReference>
<comment type="similarity">
    <text evidence="2">Belongs to the SMC family. SMC2 subfamily.</text>
</comment>
<dbReference type="GO" id="GO:0005524">
    <property type="term" value="F:ATP binding"/>
    <property type="evidence" value="ECO:0007669"/>
    <property type="project" value="UniProtKB-KW"/>
</dbReference>
<comment type="subcellular location">
    <subcellularLocation>
        <location evidence="1 11">Nucleus</location>
    </subcellularLocation>
</comment>
<dbReference type="SUPFAM" id="SSF75553">
    <property type="entry name" value="Smc hinge domain"/>
    <property type="match status" value="1"/>
</dbReference>
<dbReference type="SMART" id="SM00968">
    <property type="entry name" value="SMC_hinge"/>
    <property type="match status" value="1"/>
</dbReference>
<evidence type="ECO:0000256" key="1">
    <source>
        <dbReference type="ARBA" id="ARBA00004123"/>
    </source>
</evidence>
<dbReference type="GO" id="GO:0051301">
    <property type="term" value="P:cell division"/>
    <property type="evidence" value="ECO:0007669"/>
    <property type="project" value="UniProtKB-KW"/>
</dbReference>
<dbReference type="STRING" id="1071381.G8BQT2"/>
<feature type="coiled-coil region" evidence="12">
    <location>
        <begin position="683"/>
        <end position="734"/>
    </location>
</feature>
<organism evidence="14 15">
    <name type="scientific">Tetrapisispora phaffii (strain ATCC 24235 / CBS 4417 / NBRC 1672 / NRRL Y-8282 / UCD 70-5)</name>
    <name type="common">Yeast</name>
    <name type="synonym">Fabospora phaffii</name>
    <dbReference type="NCBI Taxonomy" id="1071381"/>
    <lineage>
        <taxon>Eukaryota</taxon>
        <taxon>Fungi</taxon>
        <taxon>Dikarya</taxon>
        <taxon>Ascomycota</taxon>
        <taxon>Saccharomycotina</taxon>
        <taxon>Saccharomycetes</taxon>
        <taxon>Saccharomycetales</taxon>
        <taxon>Saccharomycetaceae</taxon>
        <taxon>Tetrapisispora</taxon>
    </lineage>
</organism>
<dbReference type="PANTHER" id="PTHR43977">
    <property type="entry name" value="STRUCTURAL MAINTENANCE OF CHROMOSOMES PROTEIN 3"/>
    <property type="match status" value="1"/>
</dbReference>
<keyword evidence="7 12" id="KW-0175">Coiled coil</keyword>
<dbReference type="Gene3D" id="3.40.50.300">
    <property type="entry name" value="P-loop containing nucleotide triphosphate hydrolases"/>
    <property type="match status" value="2"/>
</dbReference>
<dbReference type="KEGG" id="tpf:TPHA_0C04440"/>
<dbReference type="GO" id="GO:0000796">
    <property type="term" value="C:condensin complex"/>
    <property type="evidence" value="ECO:0007669"/>
    <property type="project" value="EnsemblFungi"/>
</dbReference>
<proteinExistence type="inferred from homology"/>
<dbReference type="Pfam" id="PF02463">
    <property type="entry name" value="SMC_N"/>
    <property type="match status" value="1"/>
</dbReference>
<keyword evidence="9 11" id="KW-0539">Nucleus</keyword>
<dbReference type="Proteomes" id="UP000005666">
    <property type="component" value="Chromosome 3"/>
</dbReference>
<keyword evidence="15" id="KW-1185">Reference proteome</keyword>
<evidence type="ECO:0000256" key="2">
    <source>
        <dbReference type="ARBA" id="ARBA00005231"/>
    </source>
</evidence>
<dbReference type="EMBL" id="HE612858">
    <property type="protein sequence ID" value="CCE62594.1"/>
    <property type="molecule type" value="Genomic_DNA"/>
</dbReference>
<gene>
    <name evidence="14" type="primary">TPHA0C04440</name>
    <name evidence="14" type="ordered locus">TPHA_0C04440</name>
</gene>
<dbReference type="GO" id="GO:0005730">
    <property type="term" value="C:nucleolus"/>
    <property type="evidence" value="ECO:0007669"/>
    <property type="project" value="EnsemblFungi"/>
</dbReference>
<dbReference type="GO" id="GO:0000776">
    <property type="term" value="C:kinetochore"/>
    <property type="evidence" value="ECO:0007669"/>
    <property type="project" value="EnsemblFungi"/>
</dbReference>
<evidence type="ECO:0000256" key="7">
    <source>
        <dbReference type="ARBA" id="ARBA00023054"/>
    </source>
</evidence>
<keyword evidence="8" id="KW-0226">DNA condensation</keyword>
<dbReference type="SUPFAM" id="SSF52540">
    <property type="entry name" value="P-loop containing nucleoside triphosphate hydrolases"/>
    <property type="match status" value="1"/>
</dbReference>
<dbReference type="InterPro" id="IPR010935">
    <property type="entry name" value="SMC_hinge"/>
</dbReference>
<evidence type="ECO:0000256" key="3">
    <source>
        <dbReference type="ARBA" id="ARBA00022618"/>
    </source>
</evidence>
<dbReference type="GO" id="GO:1903342">
    <property type="term" value="P:negative regulation of meiotic DNA double-strand break formation"/>
    <property type="evidence" value="ECO:0007669"/>
    <property type="project" value="EnsemblFungi"/>
</dbReference>
<feature type="coiled-coil region" evidence="12">
    <location>
        <begin position="354"/>
        <end position="381"/>
    </location>
</feature>
<dbReference type="InterPro" id="IPR027120">
    <property type="entry name" value="Smc2_ABC"/>
</dbReference>
<dbReference type="FunFam" id="3.40.50.300:FF:000278">
    <property type="entry name" value="Structural maintenance of chromosomes 2"/>
    <property type="match status" value="1"/>
</dbReference>
<dbReference type="InterPro" id="IPR036277">
    <property type="entry name" value="SMC_hinge_sf"/>
</dbReference>
<feature type="coiled-coil region" evidence="12">
    <location>
        <begin position="239"/>
        <end position="321"/>
    </location>
</feature>
<evidence type="ECO:0000256" key="5">
    <source>
        <dbReference type="ARBA" id="ARBA00022776"/>
    </source>
</evidence>
<evidence type="ECO:0000313" key="14">
    <source>
        <dbReference type="EMBL" id="CCE62594.1"/>
    </source>
</evidence>
<evidence type="ECO:0000256" key="11">
    <source>
        <dbReference type="PIRNR" id="PIRNR005719"/>
    </source>
</evidence>
<dbReference type="eggNOG" id="KOG0933">
    <property type="taxonomic scope" value="Eukaryota"/>
</dbReference>
<keyword evidence="6" id="KW-0067">ATP-binding</keyword>
<keyword evidence="4" id="KW-0547">Nucleotide-binding</keyword>
<dbReference type="Gene3D" id="1.20.1060.20">
    <property type="match status" value="1"/>
</dbReference>
<accession>G8BQT2</accession>
<dbReference type="GO" id="GO:0003682">
    <property type="term" value="F:chromatin binding"/>
    <property type="evidence" value="ECO:0007669"/>
    <property type="project" value="EnsemblFungi"/>
</dbReference>
<dbReference type="GO" id="GO:0007076">
    <property type="term" value="P:mitotic chromosome condensation"/>
    <property type="evidence" value="ECO:0007669"/>
    <property type="project" value="EnsemblFungi"/>
</dbReference>
<dbReference type="GO" id="GO:0016887">
    <property type="term" value="F:ATP hydrolysis activity"/>
    <property type="evidence" value="ECO:0007669"/>
    <property type="project" value="EnsemblFungi"/>
</dbReference>
<dbReference type="InterPro" id="IPR024704">
    <property type="entry name" value="SMC"/>
</dbReference>
<dbReference type="CDD" id="cd03273">
    <property type="entry name" value="ABC_SMC2_euk"/>
    <property type="match status" value="1"/>
</dbReference>
<evidence type="ECO:0000256" key="10">
    <source>
        <dbReference type="ARBA" id="ARBA00023306"/>
    </source>
</evidence>
<dbReference type="FunFam" id="3.40.50.300:FF:000385">
    <property type="entry name" value="Structural maintenance of chromosomes 2"/>
    <property type="match status" value="1"/>
</dbReference>
<dbReference type="Pfam" id="PF06470">
    <property type="entry name" value="SMC_hinge"/>
    <property type="match status" value="1"/>
</dbReference>
<dbReference type="GO" id="GO:0070058">
    <property type="term" value="P:tRNA gene clustering"/>
    <property type="evidence" value="ECO:0007669"/>
    <property type="project" value="EnsemblFungi"/>
</dbReference>
<keyword evidence="3" id="KW-0132">Cell division</keyword>
<sequence length="1170" mass="133920">MKVAELIIDGFKSYATRTVISEWDPQFNAITGLNGSGKSNILDAICFVLGISSMSTVRASNLQDLIYKRGQAGVTKASVTIVFDNSDKSKAPIGFETSLTISVTRQIVLGGTSKYLINGHRAPQQSVLHLFQSVQLNINNPNFLIMQGKITKVLNMKPTEILALIEEAAGTKMFEDRREKAIRTMAKKETKLQENRTLLKEEIEPKLEKLRLEKRTFLDFQETQTDLEETDRVVNAYDYHRLKSQKELFKETLSSKENKIKDLNSQISKLAEELESLNEDFEEIRKKKNAEMDKNSNLSKLEEEENEIINETSKLNVLLKICSDNYKENVNKIQIHKKIIEDSSMELAKKADVYKKSKEDYKTLNDQLDTLKDLHKKKEDLLSTLSTGISSTGLTDGGYEAQLGKAKKSLNGYKISIKKSNMKIDLLRKELENNKPKLIQAEKENEVNIQNIKDCESNCSKLEADIANYGYDPKLIGELKRKENEIQQILYKLNNENEYLRRKVSNVDFSYSNPEPNFDPKSVKGVAARLFTIDKQNYDSATALQVCAGGRLYNVVVDNETTASKLLEKGRLRKRVTIIPLNKISARTIDNNTLNYAKQLAPGKVELALNLIGYEDEVAKALQFIFGSSLICNDAETAKKITFNPKIRTRSITLDGDVYDPEGTLSGGSRTNTSSILVDIQKYNESTEKINNYQNELKSIRKKLSEQEDIYKQTKELQNQLSLLNHKLEISKRNFGSNPASQVLKRNKDIQEEILICEKENETSYENSNALEKEIQSITKDLNEFNNDKGSKLKELKAEVEKLSKEIETKDRHLDDKTELFQTLELETEQHNTDIETNTELVKQAEDTLKELKIEEDSLIDSIKEQKNKLETVRAYLTKERKRLFDIDEETKDLERLLKSKHQLKNDNEIELQQLEHELKKFKNDSTNIEELIRRLIEENEWLNDDKLVEGVIGQHRGINLEEQRERAKQLRVRFDKMKVKVNTNIMSMIESVEKKEAALITMIKTIEKDKVKIQDTITKLNEYKRDTLIKTWKKVTVDFGNIFADLLPNSFAKLVPSEGKDITEGLEVKIKLGKLWKESLVELSGGQRSLIALSLIMALLQFRPAPMYILDEVDAALDLSHTQNIGHLIKTRFKGSQFIVVSLKEGMFNNANRVFRTRFQDGTSVVSIM</sequence>
<protein>
    <recommendedName>
        <fullName evidence="11">Structural maintenance of chromosomes protein</fullName>
    </recommendedName>
</protein>
<feature type="coiled-coil region" evidence="12">
    <location>
        <begin position="768"/>
        <end position="981"/>
    </location>
</feature>
<evidence type="ECO:0000256" key="8">
    <source>
        <dbReference type="ARBA" id="ARBA00023067"/>
    </source>
</evidence>
<dbReference type="OrthoDB" id="10255539at2759"/>
<dbReference type="InterPro" id="IPR003395">
    <property type="entry name" value="RecF/RecN/SMC_N"/>
</dbReference>
<dbReference type="PIRSF" id="PIRSF005719">
    <property type="entry name" value="SMC"/>
    <property type="match status" value="1"/>
</dbReference>
<dbReference type="GO" id="GO:0070550">
    <property type="term" value="P:rDNA chromatin condensation"/>
    <property type="evidence" value="ECO:0007669"/>
    <property type="project" value="EnsemblFungi"/>
</dbReference>
<keyword evidence="5" id="KW-0498">Mitosis</keyword>
<reference evidence="14 15" key="1">
    <citation type="journal article" date="2011" name="Proc. Natl. Acad. Sci. U.S.A.">
        <title>Evolutionary erosion of yeast sex chromosomes by mating-type switching accidents.</title>
        <authorList>
            <person name="Gordon J.L."/>
            <person name="Armisen D."/>
            <person name="Proux-Wera E."/>
            <person name="Oheigeartaigh S.S."/>
            <person name="Byrne K.P."/>
            <person name="Wolfe K.H."/>
        </authorList>
    </citation>
    <scope>NUCLEOTIDE SEQUENCE [LARGE SCALE GENOMIC DNA]</scope>
    <source>
        <strain evidence="15">ATCC 24235 / CBS 4417 / NBRC 1672 / NRRL Y-8282 / UCD 70-5</strain>
    </source>
</reference>